<dbReference type="InterPro" id="IPR024344">
    <property type="entry name" value="MDMPI_metal-binding"/>
</dbReference>
<comment type="caution">
    <text evidence="3">The sequence shown here is derived from an EMBL/GenBank/DDBJ whole genome shotgun (WGS) entry which is preliminary data.</text>
</comment>
<dbReference type="RefSeq" id="WP_367995580.1">
    <property type="nucleotide sequence ID" value="NZ_JBFPJR010000051.1"/>
</dbReference>
<keyword evidence="3" id="KW-0413">Isomerase</keyword>
<evidence type="ECO:0000313" key="4">
    <source>
        <dbReference type="Proteomes" id="UP001556631"/>
    </source>
</evidence>
<feature type="domain" description="Mycothiol-dependent maleylpyruvate isomerase metal-binding" evidence="2">
    <location>
        <begin position="11"/>
        <end position="135"/>
    </location>
</feature>
<sequence>MAQLPYPEYLAHMRADSVRFRELLADCDPNAPVPSCPAWTAADLLWHLGEVQHWWTAMVVDRPAGPDAYQEPDRPATYDGLLSFYDQGLDGLPRALAAADPTEEAWSWSSDPGHHRVGWIARRQAHEALIHRLDAELTTGDVTALDPTLAADGVAECLAVMYGGLPPWGTFDPLPRHVEFRMPDVGTSVWVQLGLFSGQPPEGERIDGQPDLHVVEEPGAVAAAVVTADAGTLDAWLWHRSAAEVDLSGDEAALDHLRAVLRQPID</sequence>
<organism evidence="3 4">
    <name type="scientific">Nocardioides eburneus</name>
    <dbReference type="NCBI Taxonomy" id="3231482"/>
    <lineage>
        <taxon>Bacteria</taxon>
        <taxon>Bacillati</taxon>
        <taxon>Actinomycetota</taxon>
        <taxon>Actinomycetes</taxon>
        <taxon>Propionibacteriales</taxon>
        <taxon>Nocardioidaceae</taxon>
        <taxon>Nocardioides</taxon>
    </lineage>
</organism>
<dbReference type="InterPro" id="IPR034660">
    <property type="entry name" value="DinB/YfiT-like"/>
</dbReference>
<dbReference type="Pfam" id="PF07398">
    <property type="entry name" value="MDMPI_C"/>
    <property type="match status" value="1"/>
</dbReference>
<dbReference type="Proteomes" id="UP001556631">
    <property type="component" value="Unassembled WGS sequence"/>
</dbReference>
<reference evidence="3 4" key="1">
    <citation type="submission" date="2024-07" db="EMBL/GenBank/DDBJ databases">
        <authorList>
            <person name="Lee S."/>
            <person name="Kang M."/>
        </authorList>
    </citation>
    <scope>NUCLEOTIDE SEQUENCE [LARGE SCALE GENOMIC DNA]</scope>
    <source>
        <strain evidence="3 4">DS6</strain>
    </source>
</reference>
<gene>
    <name evidence="3" type="ORF">AB3X52_18500</name>
</gene>
<proteinExistence type="predicted"/>
<name>A0ABV3T382_9ACTN</name>
<dbReference type="SUPFAM" id="SSF109854">
    <property type="entry name" value="DinB/YfiT-like putative metalloenzymes"/>
    <property type="match status" value="1"/>
</dbReference>
<accession>A0ABV3T382</accession>
<dbReference type="PANTHER" id="PTHR40758">
    <property type="entry name" value="CONSERVED PROTEIN"/>
    <property type="match status" value="1"/>
</dbReference>
<dbReference type="InterPro" id="IPR010872">
    <property type="entry name" value="MDMPI_C-term_domain"/>
</dbReference>
<evidence type="ECO:0000259" key="2">
    <source>
        <dbReference type="Pfam" id="PF11716"/>
    </source>
</evidence>
<dbReference type="Pfam" id="PF11716">
    <property type="entry name" value="MDMPI_N"/>
    <property type="match status" value="1"/>
</dbReference>
<dbReference type="EMBL" id="JBFPJR010000051">
    <property type="protein sequence ID" value="MEX0429613.1"/>
    <property type="molecule type" value="Genomic_DNA"/>
</dbReference>
<dbReference type="InterPro" id="IPR017517">
    <property type="entry name" value="Maleyloyr_isom"/>
</dbReference>
<dbReference type="NCBIfam" id="TIGR03083">
    <property type="entry name" value="maleylpyruvate isomerase family mycothiol-dependent enzyme"/>
    <property type="match status" value="1"/>
</dbReference>
<protein>
    <submittedName>
        <fullName evidence="3">Maleylpyruvate isomerase N-terminal domain-containing protein</fullName>
    </submittedName>
</protein>
<dbReference type="PANTHER" id="PTHR40758:SF1">
    <property type="entry name" value="CONSERVED PROTEIN"/>
    <property type="match status" value="1"/>
</dbReference>
<feature type="domain" description="MDMPI C-terminal" evidence="1">
    <location>
        <begin position="149"/>
        <end position="255"/>
    </location>
</feature>
<dbReference type="GO" id="GO:0016853">
    <property type="term" value="F:isomerase activity"/>
    <property type="evidence" value="ECO:0007669"/>
    <property type="project" value="UniProtKB-KW"/>
</dbReference>
<evidence type="ECO:0000313" key="3">
    <source>
        <dbReference type="EMBL" id="MEX0429613.1"/>
    </source>
</evidence>
<keyword evidence="4" id="KW-1185">Reference proteome</keyword>
<evidence type="ECO:0000259" key="1">
    <source>
        <dbReference type="Pfam" id="PF07398"/>
    </source>
</evidence>